<dbReference type="EMBL" id="LKAM01000002">
    <property type="protein sequence ID" value="KUM49503.1"/>
    <property type="molecule type" value="Genomic_DNA"/>
</dbReference>
<evidence type="ECO:0000256" key="1">
    <source>
        <dbReference type="SAM" id="MobiDB-lite"/>
    </source>
</evidence>
<gene>
    <name evidence="2" type="ORF">ABT39_MTgene2727</name>
</gene>
<organism evidence="2">
    <name type="scientific">Picea glauca</name>
    <name type="common">White spruce</name>
    <name type="synonym">Pinus glauca</name>
    <dbReference type="NCBI Taxonomy" id="3330"/>
    <lineage>
        <taxon>Eukaryota</taxon>
        <taxon>Viridiplantae</taxon>
        <taxon>Streptophyta</taxon>
        <taxon>Embryophyta</taxon>
        <taxon>Tracheophyta</taxon>
        <taxon>Spermatophyta</taxon>
        <taxon>Pinopsida</taxon>
        <taxon>Pinidae</taxon>
        <taxon>Conifers I</taxon>
        <taxon>Pinales</taxon>
        <taxon>Pinaceae</taxon>
        <taxon>Picea</taxon>
    </lineage>
</organism>
<feature type="compositionally biased region" description="Basic and acidic residues" evidence="1">
    <location>
        <begin position="70"/>
        <end position="79"/>
    </location>
</feature>
<comment type="caution">
    <text evidence="2">The sequence shown here is derived from an EMBL/GenBank/DDBJ whole genome shotgun (WGS) entry which is preliminary data.</text>
</comment>
<geneLocation type="mitochondrion" evidence="2"/>
<evidence type="ECO:0000313" key="2">
    <source>
        <dbReference type="EMBL" id="KUM49503.1"/>
    </source>
</evidence>
<dbReference type="AlphaFoldDB" id="A0A117NI74"/>
<proteinExistence type="predicted"/>
<sequence length="79" mass="8772">MKHTLIQQEPTPFSLSQCTSTIVPTLRRSRVFEAVSFTGRCADDPEIERGISRAAEDQPAKQKLSPAEPTCDREIIEVG</sequence>
<accession>A0A117NI74</accession>
<reference evidence="2" key="1">
    <citation type="journal article" date="2015" name="Genome Biol. Evol.">
        <title>Organellar Genomes of White Spruce (Picea glauca): Assembly and Annotation.</title>
        <authorList>
            <person name="Jackman S.D."/>
            <person name="Warren R.L."/>
            <person name="Gibb E.A."/>
            <person name="Vandervalk B.P."/>
            <person name="Mohamadi H."/>
            <person name="Chu J."/>
            <person name="Raymond A."/>
            <person name="Pleasance S."/>
            <person name="Coope R."/>
            <person name="Wildung M.R."/>
            <person name="Ritland C.E."/>
            <person name="Bousquet J."/>
            <person name="Jones S.J."/>
            <person name="Bohlmann J."/>
            <person name="Birol I."/>
        </authorList>
    </citation>
    <scope>NUCLEOTIDE SEQUENCE [LARGE SCALE GENOMIC DNA]</scope>
    <source>
        <tissue evidence="2">Flushing bud</tissue>
    </source>
</reference>
<keyword evidence="2" id="KW-0496">Mitochondrion</keyword>
<feature type="region of interest" description="Disordered" evidence="1">
    <location>
        <begin position="52"/>
        <end position="79"/>
    </location>
</feature>
<name>A0A117NI74_PICGL</name>
<protein>
    <submittedName>
        <fullName evidence="2">Uncharacterized protein</fullName>
    </submittedName>
</protein>